<dbReference type="InterPro" id="IPR010982">
    <property type="entry name" value="Lambda_DNA-bd_dom_sf"/>
</dbReference>
<dbReference type="OrthoDB" id="9807711at2"/>
<dbReference type="EMBL" id="CP001629">
    <property type="protein sequence ID" value="ACU90224.1"/>
    <property type="molecule type" value="Genomic_DNA"/>
</dbReference>
<dbReference type="Proteomes" id="UP000002216">
    <property type="component" value="Chromosome"/>
</dbReference>
<dbReference type="SUPFAM" id="SSF47413">
    <property type="entry name" value="lambda repressor-like DNA-binding domains"/>
    <property type="match status" value="1"/>
</dbReference>
<sequence length="120" mass="13432">MLERTKKPHTENVTIRITGPASRKKEAVKILAHLGFAIQEETSTTPWRETLGFENSQLPGVFLAGARHREGMTQEQLAKATGIARRHISEMENNKRPIGKLNARKLAAALHVDPRRFLSA</sequence>
<dbReference type="Pfam" id="PF01381">
    <property type="entry name" value="HTH_3"/>
    <property type="match status" value="1"/>
</dbReference>
<dbReference type="GO" id="GO:0003677">
    <property type="term" value="F:DNA binding"/>
    <property type="evidence" value="ECO:0007669"/>
    <property type="project" value="InterPro"/>
</dbReference>
<dbReference type="Gene3D" id="1.10.260.40">
    <property type="entry name" value="lambda repressor-like DNA-binding domains"/>
    <property type="match status" value="1"/>
</dbReference>
<protein>
    <submittedName>
        <fullName evidence="2">Transcriptional regulator, XRE family</fullName>
    </submittedName>
</protein>
<dbReference type="HOGENOM" id="CLU_163847_0_0_7"/>
<dbReference type="InterPro" id="IPR001387">
    <property type="entry name" value="Cro/C1-type_HTH"/>
</dbReference>
<gene>
    <name evidence="2" type="ordered locus">Dbac_2140</name>
</gene>
<feature type="domain" description="HTH cro/C1-type" evidence="1">
    <location>
        <begin position="63"/>
        <end position="117"/>
    </location>
</feature>
<dbReference type="AlphaFoldDB" id="C7LP00"/>
<dbReference type="eggNOG" id="COG1476">
    <property type="taxonomic scope" value="Bacteria"/>
</dbReference>
<name>C7LP00_DESBD</name>
<keyword evidence="3" id="KW-1185">Reference proteome</keyword>
<accession>C7LP00</accession>
<evidence type="ECO:0000259" key="1">
    <source>
        <dbReference type="PROSITE" id="PS50943"/>
    </source>
</evidence>
<organism evidence="2 3">
    <name type="scientific">Desulfomicrobium baculatum (strain DSM 4028 / VKM B-1378 / X)</name>
    <name type="common">Desulfovibrio baculatus</name>
    <dbReference type="NCBI Taxonomy" id="525897"/>
    <lineage>
        <taxon>Bacteria</taxon>
        <taxon>Pseudomonadati</taxon>
        <taxon>Thermodesulfobacteriota</taxon>
        <taxon>Desulfovibrionia</taxon>
        <taxon>Desulfovibrionales</taxon>
        <taxon>Desulfomicrobiaceae</taxon>
        <taxon>Desulfomicrobium</taxon>
    </lineage>
</organism>
<proteinExistence type="predicted"/>
<evidence type="ECO:0000313" key="2">
    <source>
        <dbReference type="EMBL" id="ACU90224.1"/>
    </source>
</evidence>
<evidence type="ECO:0000313" key="3">
    <source>
        <dbReference type="Proteomes" id="UP000002216"/>
    </source>
</evidence>
<dbReference type="KEGG" id="dba:Dbac_2140"/>
<dbReference type="SMART" id="SM00530">
    <property type="entry name" value="HTH_XRE"/>
    <property type="match status" value="1"/>
</dbReference>
<dbReference type="RefSeq" id="WP_015774315.1">
    <property type="nucleotide sequence ID" value="NC_013173.1"/>
</dbReference>
<dbReference type="PROSITE" id="PS50943">
    <property type="entry name" value="HTH_CROC1"/>
    <property type="match status" value="1"/>
</dbReference>
<dbReference type="STRING" id="525897.Dbac_2140"/>
<dbReference type="CDD" id="cd00093">
    <property type="entry name" value="HTH_XRE"/>
    <property type="match status" value="1"/>
</dbReference>
<reference evidence="2 3" key="1">
    <citation type="journal article" date="2009" name="Stand. Genomic Sci.">
        <title>Complete genome sequence of Desulfomicrobium baculatum type strain (X).</title>
        <authorList>
            <person name="Copeland A."/>
            <person name="Spring S."/>
            <person name="Goker M."/>
            <person name="Schneider S."/>
            <person name="Lapidus A."/>
            <person name="Del Rio T.G."/>
            <person name="Tice H."/>
            <person name="Cheng J.F."/>
            <person name="Chen F."/>
            <person name="Nolan M."/>
            <person name="Bruce D."/>
            <person name="Goodwin L."/>
            <person name="Pitluck S."/>
            <person name="Ivanova N."/>
            <person name="Mavrommatis K."/>
            <person name="Ovchinnikova G."/>
            <person name="Pati A."/>
            <person name="Chen A."/>
            <person name="Palaniappan K."/>
            <person name="Land M."/>
            <person name="Hauser L."/>
            <person name="Chang Y.J."/>
            <person name="Jeffries C.C."/>
            <person name="Meincke L."/>
            <person name="Sims D."/>
            <person name="Brettin T."/>
            <person name="Detter J.C."/>
            <person name="Han C."/>
            <person name="Chain P."/>
            <person name="Bristow J."/>
            <person name="Eisen J.A."/>
            <person name="Markowitz V."/>
            <person name="Hugenholtz P."/>
            <person name="Kyrpides N.C."/>
            <person name="Klenk H.P."/>
            <person name="Lucas S."/>
        </authorList>
    </citation>
    <scope>NUCLEOTIDE SEQUENCE [LARGE SCALE GENOMIC DNA]</scope>
    <source>
        <strain evidence="3">DSM 4028 / VKM B-1378 / X</strain>
    </source>
</reference>